<dbReference type="InterPro" id="IPR011009">
    <property type="entry name" value="Kinase-like_dom_sf"/>
</dbReference>
<proteinExistence type="inferred from homology"/>
<dbReference type="InterPro" id="IPR017172">
    <property type="entry name" value="Lsacc_core_hep_kinase_RfaP"/>
</dbReference>
<dbReference type="AlphaFoldDB" id="B3PIZ2"/>
<dbReference type="GO" id="GO:0016301">
    <property type="term" value="F:kinase activity"/>
    <property type="evidence" value="ECO:0007669"/>
    <property type="project" value="UniProtKB-UniRule"/>
</dbReference>
<keyword evidence="4" id="KW-1185">Reference proteome</keyword>
<dbReference type="Proteomes" id="UP000001036">
    <property type="component" value="Chromosome"/>
</dbReference>
<comment type="function">
    <text evidence="1">Kinase involved in the biosynthesis of the core oligosaccharide region of lipopolysaccharide (LPS). Catalyzes the phosphorylation of heptose I (HepI), the first heptose added to the Kdo2-lipid A module.</text>
</comment>
<keyword evidence="1" id="KW-0448">Lipopolysaccharide biosynthesis</keyword>
<dbReference type="STRING" id="498211.CJA_0503"/>
<evidence type="ECO:0000313" key="3">
    <source>
        <dbReference type="EMBL" id="ACE83350.1"/>
    </source>
</evidence>
<evidence type="ECO:0000256" key="1">
    <source>
        <dbReference type="PIRNR" id="PIRNR037318"/>
    </source>
</evidence>
<name>B3PIZ2_CELJU</name>
<dbReference type="Gene3D" id="1.10.510.10">
    <property type="entry name" value="Transferase(Phosphotransferase) domain 1"/>
    <property type="match status" value="1"/>
</dbReference>
<organism evidence="3 4">
    <name type="scientific">Cellvibrio japonicus (strain Ueda107)</name>
    <name type="common">Pseudomonas fluorescens subsp. cellulosa</name>
    <dbReference type="NCBI Taxonomy" id="498211"/>
    <lineage>
        <taxon>Bacteria</taxon>
        <taxon>Pseudomonadati</taxon>
        <taxon>Pseudomonadota</taxon>
        <taxon>Gammaproteobacteria</taxon>
        <taxon>Cellvibrionales</taxon>
        <taxon>Cellvibrionaceae</taxon>
        <taxon>Cellvibrio</taxon>
    </lineage>
</organism>
<dbReference type="KEGG" id="cja:CJA_0503"/>
<dbReference type="GO" id="GO:0009244">
    <property type="term" value="P:lipopolysaccharide core region biosynthetic process"/>
    <property type="evidence" value="ECO:0007669"/>
    <property type="project" value="UniProtKB-UniRule"/>
</dbReference>
<reference evidence="3 4" key="1">
    <citation type="journal article" date="2008" name="J. Bacteriol.">
        <title>Insights into plant cell wall degradation from the genome sequence of the soil bacterium Cellvibrio japonicus.</title>
        <authorList>
            <person name="Deboy R.T."/>
            <person name="Mongodin E.F."/>
            <person name="Fouts D.E."/>
            <person name="Tailford L.E."/>
            <person name="Khouri H."/>
            <person name="Emerson J.B."/>
            <person name="Mohamoud Y."/>
            <person name="Watkins K."/>
            <person name="Henrissat B."/>
            <person name="Gilbert H.J."/>
            <person name="Nelson K.E."/>
        </authorList>
    </citation>
    <scope>NUCLEOTIDE SEQUENCE [LARGE SCALE GENOMIC DNA]</scope>
    <source>
        <strain evidence="3 4">Ueda107</strain>
    </source>
</reference>
<evidence type="ECO:0000313" key="4">
    <source>
        <dbReference type="Proteomes" id="UP000001036"/>
    </source>
</evidence>
<dbReference type="RefSeq" id="WP_012486183.1">
    <property type="nucleotide sequence ID" value="NC_010995.1"/>
</dbReference>
<gene>
    <name evidence="3" type="primary">waaP</name>
    <name evidence="3" type="ordered locus">CJA_0503</name>
</gene>
<dbReference type="EC" id="2.7.1.-" evidence="1"/>
<keyword evidence="1" id="KW-0547">Nucleotide-binding</keyword>
<keyword evidence="1" id="KW-0808">Transferase</keyword>
<dbReference type="UniPathway" id="UPA00958"/>
<keyword evidence="1" id="KW-0418">Kinase</keyword>
<comment type="similarity">
    <text evidence="1">Belongs to the protein kinase superfamily. KdkA/rfaP family.</text>
</comment>
<comment type="pathway">
    <text evidence="1">Bacterial outer membrane biogenesis; LPS core biosynthesis.</text>
</comment>
<accession>B3PIZ2</accession>
<dbReference type="HOGENOM" id="CLU_081267_0_0_6"/>
<dbReference type="EMBL" id="CP000934">
    <property type="protein sequence ID" value="ACE83350.1"/>
    <property type="molecule type" value="Genomic_DNA"/>
</dbReference>
<dbReference type="SUPFAM" id="SSF56112">
    <property type="entry name" value="Protein kinase-like (PK-like)"/>
    <property type="match status" value="1"/>
</dbReference>
<keyword evidence="1" id="KW-0067">ATP-binding</keyword>
<protein>
    <recommendedName>
        <fullName evidence="1">Lipopolysaccharide core heptose(I) kinase</fullName>
        <ecNumber evidence="1">2.7.1.-</ecNumber>
    </recommendedName>
</protein>
<dbReference type="Pfam" id="PF06293">
    <property type="entry name" value="Kdo"/>
    <property type="match status" value="1"/>
</dbReference>
<dbReference type="PIRSF" id="PIRSF037318">
    <property type="entry name" value="RfaP"/>
    <property type="match status" value="1"/>
</dbReference>
<dbReference type="eggNOG" id="COG0515">
    <property type="taxonomic scope" value="Bacteria"/>
</dbReference>
<sequence length="281" mass="32574">MQSDFQQRLILRDELQTLWQGQDIFALVQQLDGDLVRDVPGRQTLRFTLNGKAYYCKRHTGVGWGEILKNLLSLRLPVISARSEWLALNRLAELQVPSLEPVAYGERGSNPATRISFIVTRELAGKVQLDDYLRAHPRLAPKERRCLLDAVAHIARQIHRNGINHRDLYLCHFLLDTDSLASWRTGAGQVQLFLVDLHRAQLRARVPRRWQVKDLASIYFSAMDLGVTQRDIWRFLQVYFDQPLAVVVHQQRDLLAAVARRADKLYRREQRLRARGQRGQV</sequence>
<dbReference type="GO" id="GO:0005524">
    <property type="term" value="F:ATP binding"/>
    <property type="evidence" value="ECO:0007669"/>
    <property type="project" value="UniProtKB-UniRule"/>
</dbReference>
<dbReference type="OrthoDB" id="9802524at2"/>
<dbReference type="NCBIfam" id="NF011703">
    <property type="entry name" value="PRK15123.1"/>
    <property type="match status" value="1"/>
</dbReference>
<evidence type="ECO:0000256" key="2">
    <source>
        <dbReference type="PIRSR" id="PIRSR037318-50"/>
    </source>
</evidence>
<feature type="active site" evidence="2">
    <location>
        <position position="167"/>
    </location>
</feature>